<protein>
    <submittedName>
        <fullName evidence="1">Uncharacterized protein</fullName>
    </submittedName>
</protein>
<accession>A0ACC2NYJ6</accession>
<gene>
    <name evidence="1" type="ORF">QAD02_012147</name>
</gene>
<keyword evidence="2" id="KW-1185">Reference proteome</keyword>
<reference evidence="1" key="1">
    <citation type="submission" date="2023-04" db="EMBL/GenBank/DDBJ databases">
        <title>A chromosome-level genome assembly of the parasitoid wasp Eretmocerus hayati.</title>
        <authorList>
            <person name="Zhong Y."/>
            <person name="Liu S."/>
            <person name="Liu Y."/>
        </authorList>
    </citation>
    <scope>NUCLEOTIDE SEQUENCE</scope>
    <source>
        <strain evidence="1">ZJU_SS_LIU_2023</strain>
    </source>
</reference>
<sequence>MDPNKMKSLGCSQVPTASSVQANIRWKILKRKRVDQAIAFSNPTSSNCTATDLTAKASRQGIQIKVNVKSRGDVNNEAELAVDCSTHRDGVDQIQCRPDVADMPVNICVRDCISGAAIIPSTTVTINARQCTPARSPVGQITVTVDCEIEVDDPPAAIIGPDCCAPSKTTSSADEAVNNGHCGHRPERTWMSNDSSGADTVQFLPHQKASHTESGYPIPSATSIQESKLEPSQVSATAYAAEQCTDDSSHVSSKASVKTSGPNPLISELYSSDSEDESASEDEDSAKKAEVYDNLFKVVKVSNEVTAGSLLRLVLRFTLQNSTSFSGTVNLARMLNVAFGSRLLPDTRYLFDKLCNNHIIHTLHAVCPECSGYGATFEESAPRICCKECDFEFDACNRSDTCYFVIIHPSDAIRDYLELYEDYYDYVVNHRQSDPNRMSDIQDGQVYIDVVKSLLKSAGYSYVTAGLNLDGVTISERSNLSVTPIYLSINEIPPQTRLDNPIVAGMWAGAKQPEMHVFLDIFVESMNCITNSGIDCTIKGQKLNIKLHIILSPVDTMARFKMNMTKMFMNAFGCDWCLIKGIWYERSMRYRHLPTPAPPRTLSNHIYLAKVALQKGLDHCFGVTPKVSPLINLTSFRIIDSFVPEPMHQTSAGCADQITECVMKTLKPADLALINQYLEEPRVPTQFGRLGRTLTLRHQFKCREWENWLIHFSVPILSKVVQNKKILAHWGLLVDAPHLSQKSCNYYAQLKCGSFIKILRFFVDLRETEENTLCQFINVRSNRYARTVKEVTSIDENEESIPTDVIDKICVYMKIGLDEYIIPAPNMLHY</sequence>
<organism evidence="1 2">
    <name type="scientific">Eretmocerus hayati</name>
    <dbReference type="NCBI Taxonomy" id="131215"/>
    <lineage>
        <taxon>Eukaryota</taxon>
        <taxon>Metazoa</taxon>
        <taxon>Ecdysozoa</taxon>
        <taxon>Arthropoda</taxon>
        <taxon>Hexapoda</taxon>
        <taxon>Insecta</taxon>
        <taxon>Pterygota</taxon>
        <taxon>Neoptera</taxon>
        <taxon>Endopterygota</taxon>
        <taxon>Hymenoptera</taxon>
        <taxon>Apocrita</taxon>
        <taxon>Proctotrupomorpha</taxon>
        <taxon>Chalcidoidea</taxon>
        <taxon>Aphelinidae</taxon>
        <taxon>Aphelininae</taxon>
        <taxon>Eretmocerus</taxon>
    </lineage>
</organism>
<dbReference type="EMBL" id="CM056742">
    <property type="protein sequence ID" value="KAJ8676360.1"/>
    <property type="molecule type" value="Genomic_DNA"/>
</dbReference>
<proteinExistence type="predicted"/>
<dbReference type="Proteomes" id="UP001239111">
    <property type="component" value="Chromosome 2"/>
</dbReference>
<evidence type="ECO:0000313" key="1">
    <source>
        <dbReference type="EMBL" id="KAJ8676360.1"/>
    </source>
</evidence>
<evidence type="ECO:0000313" key="2">
    <source>
        <dbReference type="Proteomes" id="UP001239111"/>
    </source>
</evidence>
<name>A0ACC2NYJ6_9HYME</name>
<comment type="caution">
    <text evidence="1">The sequence shown here is derived from an EMBL/GenBank/DDBJ whole genome shotgun (WGS) entry which is preliminary data.</text>
</comment>